<dbReference type="InterPro" id="IPR023393">
    <property type="entry name" value="START-like_dom_sf"/>
</dbReference>
<dbReference type="OrthoDB" id="156693at2"/>
<name>A0A1M4XK42_STRHI</name>
<organism evidence="2 3">
    <name type="scientific">Streptoalloteichus hindustanus</name>
    <dbReference type="NCBI Taxonomy" id="2017"/>
    <lineage>
        <taxon>Bacteria</taxon>
        <taxon>Bacillati</taxon>
        <taxon>Actinomycetota</taxon>
        <taxon>Actinomycetes</taxon>
        <taxon>Pseudonocardiales</taxon>
        <taxon>Pseudonocardiaceae</taxon>
        <taxon>Streptoalloteichus</taxon>
    </lineage>
</organism>
<feature type="domain" description="Coenzyme Q-binding protein COQ10 START" evidence="1">
    <location>
        <begin position="11"/>
        <end position="124"/>
    </location>
</feature>
<evidence type="ECO:0000313" key="3">
    <source>
        <dbReference type="Proteomes" id="UP000184501"/>
    </source>
</evidence>
<dbReference type="RefSeq" id="WP_073480354.1">
    <property type="nucleotide sequence ID" value="NZ_FQVN01000002.1"/>
</dbReference>
<dbReference type="Proteomes" id="UP000184501">
    <property type="component" value="Unassembled WGS sequence"/>
</dbReference>
<dbReference type="EMBL" id="FQVN01000002">
    <property type="protein sequence ID" value="SHE93633.1"/>
    <property type="molecule type" value="Genomic_DNA"/>
</dbReference>
<dbReference type="STRING" id="2017.SAMN05444320_10224"/>
<proteinExistence type="predicted"/>
<dbReference type="SUPFAM" id="SSF55961">
    <property type="entry name" value="Bet v1-like"/>
    <property type="match status" value="1"/>
</dbReference>
<dbReference type="Pfam" id="PF03364">
    <property type="entry name" value="Polyketide_cyc"/>
    <property type="match status" value="1"/>
</dbReference>
<dbReference type="Gene3D" id="3.30.530.20">
    <property type="match status" value="1"/>
</dbReference>
<protein>
    <submittedName>
        <fullName evidence="2">Aromatase</fullName>
    </submittedName>
</protein>
<accession>A0A1M4XK42</accession>
<evidence type="ECO:0000259" key="1">
    <source>
        <dbReference type="Pfam" id="PF03364"/>
    </source>
</evidence>
<sequence length="154" mass="18091">MAAHTDNSIVIEAPFDLVWDWTNDVEDWPNLFTEYSGAEVLERDGDTIRFRLTMHPLPNGEVWTWISERTMDKANRTVTARRIELGWFEYMRLHWTYEDVPGGVKMRWQQDFTMRSDAPWPDDAVAEKINSSSKVQMAHIKQRLEQRYAALAVS</sequence>
<gene>
    <name evidence="2" type="ORF">SAMN05444320_10224</name>
</gene>
<evidence type="ECO:0000313" key="2">
    <source>
        <dbReference type="EMBL" id="SHE93633.1"/>
    </source>
</evidence>
<dbReference type="AlphaFoldDB" id="A0A1M4XK42"/>
<reference evidence="2 3" key="1">
    <citation type="submission" date="2016-11" db="EMBL/GenBank/DDBJ databases">
        <authorList>
            <person name="Jaros S."/>
            <person name="Januszkiewicz K."/>
            <person name="Wedrychowicz H."/>
        </authorList>
    </citation>
    <scope>NUCLEOTIDE SEQUENCE [LARGE SCALE GENOMIC DNA]</scope>
    <source>
        <strain evidence="2 3">DSM 44523</strain>
    </source>
</reference>
<keyword evidence="3" id="KW-1185">Reference proteome</keyword>
<dbReference type="InterPro" id="IPR005031">
    <property type="entry name" value="COQ10_START"/>
</dbReference>